<keyword evidence="1" id="KW-1133">Transmembrane helix</keyword>
<comment type="caution">
    <text evidence="2">The sequence shown here is derived from an EMBL/GenBank/DDBJ whole genome shotgun (WGS) entry which is preliminary data.</text>
</comment>
<feature type="transmembrane region" description="Helical" evidence="1">
    <location>
        <begin position="151"/>
        <end position="176"/>
    </location>
</feature>
<keyword evidence="3" id="KW-1185">Reference proteome</keyword>
<proteinExistence type="predicted"/>
<keyword evidence="1" id="KW-0472">Membrane</keyword>
<dbReference type="Proteomes" id="UP001162131">
    <property type="component" value="Unassembled WGS sequence"/>
</dbReference>
<dbReference type="EMBL" id="CAJZBQ010000034">
    <property type="protein sequence ID" value="CAG9323394.1"/>
    <property type="molecule type" value="Genomic_DNA"/>
</dbReference>
<evidence type="ECO:0000313" key="2">
    <source>
        <dbReference type="EMBL" id="CAG9323394.1"/>
    </source>
</evidence>
<organism evidence="2 3">
    <name type="scientific">Blepharisma stoltei</name>
    <dbReference type="NCBI Taxonomy" id="1481888"/>
    <lineage>
        <taxon>Eukaryota</taxon>
        <taxon>Sar</taxon>
        <taxon>Alveolata</taxon>
        <taxon>Ciliophora</taxon>
        <taxon>Postciliodesmatophora</taxon>
        <taxon>Heterotrichea</taxon>
        <taxon>Heterotrichida</taxon>
        <taxon>Blepharismidae</taxon>
        <taxon>Blepharisma</taxon>
    </lineage>
</organism>
<name>A0AAU9J595_9CILI</name>
<accession>A0AAU9J595</accession>
<gene>
    <name evidence="2" type="ORF">BSTOLATCC_MIC34044</name>
</gene>
<protein>
    <submittedName>
        <fullName evidence="2">Uncharacterized protein</fullName>
    </submittedName>
</protein>
<dbReference type="AlphaFoldDB" id="A0AAU9J595"/>
<evidence type="ECO:0000313" key="3">
    <source>
        <dbReference type="Proteomes" id="UP001162131"/>
    </source>
</evidence>
<evidence type="ECO:0000256" key="1">
    <source>
        <dbReference type="SAM" id="Phobius"/>
    </source>
</evidence>
<keyword evidence="1" id="KW-0812">Transmembrane</keyword>
<reference evidence="2" key="1">
    <citation type="submission" date="2021-09" db="EMBL/GenBank/DDBJ databases">
        <authorList>
            <consortium name="AG Swart"/>
            <person name="Singh M."/>
            <person name="Singh A."/>
            <person name="Seah K."/>
            <person name="Emmerich C."/>
        </authorList>
    </citation>
    <scope>NUCLEOTIDE SEQUENCE</scope>
    <source>
        <strain evidence="2">ATCC30299</strain>
    </source>
</reference>
<sequence length="186" mass="21538">MVDSIKRYKIHSNTDDNGSTTYVYYSLFDVRVNIAGHWVQGFACGCSHATALTAETVLDGAYSYQYSICKNDKVCGNMLLMPAWFCNECNKCTQFLSQEEKDCKYFLKTPHNQIDSVKEIPVGYKLDYPTEHSTFIQVIFMDDPFYFKSDYIALQIICFWIMIILPAAYILLHLIYLGFSHIKDNY</sequence>